<dbReference type="GO" id="GO:0042276">
    <property type="term" value="P:error-prone translesion synthesis"/>
    <property type="evidence" value="ECO:0007669"/>
    <property type="project" value="TreeGrafter"/>
</dbReference>
<dbReference type="CDD" id="cd01700">
    <property type="entry name" value="PolY_Pol_V_umuC"/>
    <property type="match status" value="1"/>
</dbReference>
<dbReference type="GO" id="GO:0003887">
    <property type="term" value="F:DNA-directed DNA polymerase activity"/>
    <property type="evidence" value="ECO:0007669"/>
    <property type="project" value="TreeGrafter"/>
</dbReference>
<dbReference type="GO" id="GO:0006281">
    <property type="term" value="P:DNA repair"/>
    <property type="evidence" value="ECO:0007669"/>
    <property type="project" value="UniProtKB-KW"/>
</dbReference>
<sequence>MGGRYLCHSYGIVMFALIDCNNFYVSCERLFQPALANKPILVLSNNDGCVIARSNEVKALGVQMGVPYFAVKALCKQYKVHVFSSNYTLYADISRRVMSVIEDNWPAIEVYSIDEAFLDLNTLPQSEHDEFCRKLQKTILRYTGIPVSIGIGATKTLAKLANHIAKKELRIPVFNIENQYHWLAKIVVGEVWGIGRQWGKKLVQQGIYTAHDLAGMDLQLIKKLFSVVLQRTVLELRGVSCGSLQDFESRKSILSSKSFGSMQTEYSALAQAISSHCARAWEKLRHQKLMACHLSIFIKTNRFRLDLPQYQQSIGFKLINPTDDLRHLIRCAKLCLRKIFRSGFHYQKVGVYLGDLIEKNCLQLDLFNQVSEKELNQTERLMSVLDEINTKYGRHTLHLAAEGYVKPWVMRAQSRSPCYTTSWSELPVVII</sequence>
<evidence type="ECO:0000256" key="3">
    <source>
        <dbReference type="ARBA" id="ARBA00023199"/>
    </source>
</evidence>
<dbReference type="InterPro" id="IPR001126">
    <property type="entry name" value="UmuC"/>
</dbReference>
<dbReference type="PANTHER" id="PTHR11076">
    <property type="entry name" value="DNA REPAIR POLYMERASE UMUC / TRANSFERASE FAMILY MEMBER"/>
    <property type="match status" value="1"/>
</dbReference>
<dbReference type="OrthoDB" id="9808813at2"/>
<dbReference type="AlphaFoldDB" id="A0A2S6F041"/>
<dbReference type="GO" id="GO:0009432">
    <property type="term" value="P:SOS response"/>
    <property type="evidence" value="ECO:0007669"/>
    <property type="project" value="UniProtKB-KW"/>
</dbReference>
<reference evidence="6 7" key="1">
    <citation type="submission" date="2018-02" db="EMBL/GenBank/DDBJ databases">
        <title>Draft genome sequences of four Legionella pneumophila clinical strains isolated in Ontario.</title>
        <authorList>
            <person name="Fortuna A."/>
            <person name="Ramnarine R."/>
            <person name="Li A."/>
            <person name="Frantz C."/>
            <person name="Mallo G."/>
        </authorList>
    </citation>
    <scope>NUCLEOTIDE SEQUENCE [LARGE SCALE GENOMIC DNA]</scope>
    <source>
        <strain evidence="6 7">LG61</strain>
    </source>
</reference>
<dbReference type="Pfam" id="PF13438">
    <property type="entry name" value="DUF4113"/>
    <property type="match status" value="1"/>
</dbReference>
<dbReference type="PANTHER" id="PTHR11076:SF34">
    <property type="entry name" value="PROTEIN UMUC"/>
    <property type="match status" value="1"/>
</dbReference>
<dbReference type="Gene3D" id="3.40.1170.60">
    <property type="match status" value="1"/>
</dbReference>
<evidence type="ECO:0000256" key="1">
    <source>
        <dbReference type="ARBA" id="ARBA00010945"/>
    </source>
</evidence>
<dbReference type="PROSITE" id="PS50173">
    <property type="entry name" value="UMUC"/>
    <property type="match status" value="1"/>
</dbReference>
<protein>
    <submittedName>
        <fullName evidence="6">Y-family DNA polymerase</fullName>
    </submittedName>
</protein>
<name>A0A2S6F041_LEGPN</name>
<keyword evidence="2" id="KW-0227">DNA damage</keyword>
<dbReference type="Gene3D" id="3.30.1490.100">
    <property type="entry name" value="DNA polymerase, Y-family, little finger domain"/>
    <property type="match status" value="1"/>
</dbReference>
<organism evidence="6 7">
    <name type="scientific">Legionella pneumophila</name>
    <dbReference type="NCBI Taxonomy" id="446"/>
    <lineage>
        <taxon>Bacteria</taxon>
        <taxon>Pseudomonadati</taxon>
        <taxon>Pseudomonadota</taxon>
        <taxon>Gammaproteobacteria</taxon>
        <taxon>Legionellales</taxon>
        <taxon>Legionellaceae</taxon>
        <taxon>Legionella</taxon>
    </lineage>
</organism>
<dbReference type="GO" id="GO:0003684">
    <property type="term" value="F:damaged DNA binding"/>
    <property type="evidence" value="ECO:0007669"/>
    <property type="project" value="InterPro"/>
</dbReference>
<evidence type="ECO:0000313" key="6">
    <source>
        <dbReference type="EMBL" id="PPK30808.1"/>
    </source>
</evidence>
<evidence type="ECO:0000256" key="2">
    <source>
        <dbReference type="ARBA" id="ARBA00022763"/>
    </source>
</evidence>
<dbReference type="Gene3D" id="3.30.70.270">
    <property type="match status" value="1"/>
</dbReference>
<dbReference type="InterPro" id="IPR036775">
    <property type="entry name" value="DNA_pol_Y-fam_lit_finger_sf"/>
</dbReference>
<dbReference type="GO" id="GO:0005829">
    <property type="term" value="C:cytosol"/>
    <property type="evidence" value="ECO:0007669"/>
    <property type="project" value="TreeGrafter"/>
</dbReference>
<dbReference type="InterPro" id="IPR050116">
    <property type="entry name" value="DNA_polymerase-Y"/>
</dbReference>
<dbReference type="NCBIfam" id="NF002955">
    <property type="entry name" value="PRK03609.1"/>
    <property type="match status" value="1"/>
</dbReference>
<keyword evidence="3" id="KW-0741">SOS mutagenesis</keyword>
<dbReference type="InterPro" id="IPR025188">
    <property type="entry name" value="DUF4113"/>
</dbReference>
<evidence type="ECO:0000313" key="7">
    <source>
        <dbReference type="Proteomes" id="UP000239239"/>
    </source>
</evidence>
<dbReference type="SUPFAM" id="SSF56672">
    <property type="entry name" value="DNA/RNA polymerases"/>
    <property type="match status" value="1"/>
</dbReference>
<dbReference type="Gene3D" id="1.10.150.20">
    <property type="entry name" value="5' to 3' exonuclease, C-terminal subdomain"/>
    <property type="match status" value="1"/>
</dbReference>
<gene>
    <name evidence="6" type="ORF">C3928_08575</name>
</gene>
<comment type="caution">
    <text evidence="6">The sequence shown here is derived from an EMBL/GenBank/DDBJ whole genome shotgun (WGS) entry which is preliminary data.</text>
</comment>
<keyword evidence="5" id="KW-0742">SOS response</keyword>
<proteinExistence type="inferred from homology"/>
<evidence type="ECO:0000256" key="4">
    <source>
        <dbReference type="ARBA" id="ARBA00023204"/>
    </source>
</evidence>
<dbReference type="InterPro" id="IPR043502">
    <property type="entry name" value="DNA/RNA_pol_sf"/>
</dbReference>
<dbReference type="EMBL" id="PQWY01000011">
    <property type="protein sequence ID" value="PPK30808.1"/>
    <property type="molecule type" value="Genomic_DNA"/>
</dbReference>
<evidence type="ECO:0000256" key="5">
    <source>
        <dbReference type="ARBA" id="ARBA00023236"/>
    </source>
</evidence>
<accession>A0A2S6F041</accession>
<dbReference type="InterPro" id="IPR043128">
    <property type="entry name" value="Rev_trsase/Diguanyl_cyclase"/>
</dbReference>
<dbReference type="Pfam" id="PF00817">
    <property type="entry name" value="IMS"/>
    <property type="match status" value="1"/>
</dbReference>
<dbReference type="InterPro" id="IPR017961">
    <property type="entry name" value="DNA_pol_Y-fam_little_finger"/>
</dbReference>
<dbReference type="Pfam" id="PF11799">
    <property type="entry name" value="IMS_C"/>
    <property type="match status" value="1"/>
</dbReference>
<keyword evidence="4" id="KW-0234">DNA repair</keyword>
<dbReference type="SUPFAM" id="SSF100879">
    <property type="entry name" value="Lesion bypass DNA polymerase (Y-family), little finger domain"/>
    <property type="match status" value="1"/>
</dbReference>
<comment type="similarity">
    <text evidence="1">Belongs to the DNA polymerase type-Y family.</text>
</comment>
<dbReference type="Proteomes" id="UP000239239">
    <property type="component" value="Unassembled WGS sequence"/>
</dbReference>